<evidence type="ECO:0000256" key="1">
    <source>
        <dbReference type="ARBA" id="ARBA00011040"/>
    </source>
</evidence>
<comment type="similarity">
    <text evidence="1">Belongs to the arsA ATPase family.</text>
</comment>
<dbReference type="PANTHER" id="PTHR10803">
    <property type="entry name" value="ARSENICAL PUMP-DRIVING ATPASE ARSENITE-TRANSLOCATING ATPASE"/>
    <property type="match status" value="1"/>
</dbReference>
<dbReference type="InterPro" id="IPR008978">
    <property type="entry name" value="HSP20-like_chaperone"/>
</dbReference>
<dbReference type="SUPFAM" id="SSF52540">
    <property type="entry name" value="P-loop containing nucleoside triphosphate hydrolases"/>
    <property type="match status" value="1"/>
</dbReference>
<dbReference type="Pfam" id="PF02374">
    <property type="entry name" value="ArsA_ATPase"/>
    <property type="match status" value="1"/>
</dbReference>
<evidence type="ECO:0000313" key="4">
    <source>
        <dbReference type="EMBL" id="GFZ32274.1"/>
    </source>
</evidence>
<dbReference type="InterPro" id="IPR027417">
    <property type="entry name" value="P-loop_NTPase"/>
</dbReference>
<dbReference type="CDD" id="cd06464">
    <property type="entry name" value="ACD_sHsps-like"/>
    <property type="match status" value="1"/>
</dbReference>
<reference evidence="4 5" key="1">
    <citation type="journal article" date="2021" name="Int. J. Syst. Evol. Microbiol.">
        <title>Clostridium zeae sp. nov., isolated from corn silage.</title>
        <authorList>
            <person name="Kobayashi H."/>
            <person name="Tanizawa Y."/>
            <person name="Yagura M."/>
            <person name="Sakamoto M."/>
            <person name="Ohkuma M."/>
            <person name="Tohno M."/>
        </authorList>
    </citation>
    <scope>NUCLEOTIDE SEQUENCE [LARGE SCALE GENOMIC DNA]</scope>
    <source>
        <strain evidence="4 5">CSC2</strain>
    </source>
</reference>
<dbReference type="Proteomes" id="UP000663802">
    <property type="component" value="Unassembled WGS sequence"/>
</dbReference>
<evidence type="ECO:0000259" key="2">
    <source>
        <dbReference type="Pfam" id="PF02374"/>
    </source>
</evidence>
<sequence>MRIILYTGKGGVGKTSIAAATACKIASEGKKVLIVSTDQAHSLSDSFNIKLSNNPLKINENLYALEIDSIIENENSWANINNYIQKLLIAKSEKSIEAEELLVFPGFEELLSLIKIKDIYDEGKYDVLIVDCAPTGETMSLLKFPDLFKWWMEKLFPIKRKGAKFAKPLVEATMKIPMPTDDVFDEIEKLYSKVDELHTLMLNKDIVSIRIVTTPEKIVIKEAKRSFSYLHLFDYNVDGVIVNRIFPEASLKGYFSKWESIQKESLEDIYESFKDIPIFKLELMSSELRKYDVLKEVGSQIFSGMDAAKILFKDKIFDIEKVDTGYSFNINMPFIDKKDLKLSQKGDEITITIKNERRSFVLPTKLQAKEIVGAKYNEGKLQILFT</sequence>
<dbReference type="PANTHER" id="PTHR10803:SF3">
    <property type="entry name" value="ATPASE GET3"/>
    <property type="match status" value="1"/>
</dbReference>
<evidence type="ECO:0000313" key="5">
    <source>
        <dbReference type="Proteomes" id="UP000663802"/>
    </source>
</evidence>
<dbReference type="Gene3D" id="3.40.50.300">
    <property type="entry name" value="P-loop containing nucleotide triphosphate hydrolases"/>
    <property type="match status" value="1"/>
</dbReference>
<dbReference type="Gene3D" id="2.60.40.790">
    <property type="match status" value="1"/>
</dbReference>
<dbReference type="InterPro" id="IPR040612">
    <property type="entry name" value="ArsA_HSP20-like"/>
</dbReference>
<dbReference type="InterPro" id="IPR025723">
    <property type="entry name" value="ArsA/GET3_ATPase-like"/>
</dbReference>
<feature type="domain" description="ArsA HSP20-like" evidence="3">
    <location>
        <begin position="323"/>
        <end position="385"/>
    </location>
</feature>
<dbReference type="EMBL" id="BMBA01000002">
    <property type="protein sequence ID" value="GFZ32274.1"/>
    <property type="molecule type" value="Genomic_DNA"/>
</dbReference>
<gene>
    <name evidence="4" type="primary">arsA_1</name>
    <name evidence="4" type="ORF">CSC2_28000</name>
</gene>
<dbReference type="RefSeq" id="WP_206870531.1">
    <property type="nucleotide sequence ID" value="NZ_BMBA01000002.1"/>
</dbReference>
<keyword evidence="5" id="KW-1185">Reference proteome</keyword>
<feature type="domain" description="ArsA/GET3 Anion-transporting ATPase-like" evidence="2">
    <location>
        <begin position="1"/>
        <end position="301"/>
    </location>
</feature>
<comment type="caution">
    <text evidence="4">The sequence shown here is derived from an EMBL/GenBank/DDBJ whole genome shotgun (WGS) entry which is preliminary data.</text>
</comment>
<evidence type="ECO:0000259" key="3">
    <source>
        <dbReference type="Pfam" id="PF17886"/>
    </source>
</evidence>
<protein>
    <submittedName>
        <fullName evidence="4">Arsenic-transporting ATPase</fullName>
    </submittedName>
</protein>
<dbReference type="Pfam" id="PF17886">
    <property type="entry name" value="ArsA_HSP20"/>
    <property type="match status" value="1"/>
</dbReference>
<accession>A0ABQ1EC09</accession>
<proteinExistence type="inferred from homology"/>
<dbReference type="InterPro" id="IPR016300">
    <property type="entry name" value="ATPase_ArsA/GET3"/>
</dbReference>
<dbReference type="CDD" id="cd02035">
    <property type="entry name" value="ArsA"/>
    <property type="match status" value="1"/>
</dbReference>
<organism evidence="4 5">
    <name type="scientific">Clostridium zeae</name>
    <dbReference type="NCBI Taxonomy" id="2759022"/>
    <lineage>
        <taxon>Bacteria</taxon>
        <taxon>Bacillati</taxon>
        <taxon>Bacillota</taxon>
        <taxon>Clostridia</taxon>
        <taxon>Eubacteriales</taxon>
        <taxon>Clostridiaceae</taxon>
        <taxon>Clostridium</taxon>
    </lineage>
</organism>
<dbReference type="SUPFAM" id="SSF49764">
    <property type="entry name" value="HSP20-like chaperones"/>
    <property type="match status" value="1"/>
</dbReference>
<dbReference type="NCBIfam" id="TIGR00345">
    <property type="entry name" value="GET3_arsA_TRC40"/>
    <property type="match status" value="1"/>
</dbReference>
<name>A0ABQ1EC09_9CLOT</name>